<dbReference type="GO" id="GO:0008270">
    <property type="term" value="F:zinc ion binding"/>
    <property type="evidence" value="ECO:0007669"/>
    <property type="project" value="UniProtKB-KW"/>
</dbReference>
<evidence type="ECO:0000256" key="2">
    <source>
        <dbReference type="ARBA" id="ARBA00022771"/>
    </source>
</evidence>
<evidence type="ECO:0000259" key="8">
    <source>
        <dbReference type="PROSITE" id="PS51156"/>
    </source>
</evidence>
<protein>
    <submittedName>
        <fullName evidence="9">Uncharacterized protein</fullName>
    </submittedName>
</protein>
<feature type="compositionally biased region" description="Polar residues" evidence="6">
    <location>
        <begin position="498"/>
        <end position="507"/>
    </location>
</feature>
<dbReference type="GO" id="GO:0003713">
    <property type="term" value="F:transcription coactivator activity"/>
    <property type="evidence" value="ECO:0007669"/>
    <property type="project" value="TreeGrafter"/>
</dbReference>
<feature type="compositionally biased region" description="Low complexity" evidence="6">
    <location>
        <begin position="521"/>
        <end position="539"/>
    </location>
</feature>
<dbReference type="InterPro" id="IPR043151">
    <property type="entry name" value="BAH_sf"/>
</dbReference>
<evidence type="ECO:0000313" key="10">
    <source>
        <dbReference type="Proteomes" id="UP000186922"/>
    </source>
</evidence>
<dbReference type="EMBL" id="BDGG01000004">
    <property type="protein sequence ID" value="GAU97304.1"/>
    <property type="molecule type" value="Genomic_DNA"/>
</dbReference>
<dbReference type="InterPro" id="IPR001025">
    <property type="entry name" value="BAH_dom"/>
</dbReference>
<gene>
    <name evidence="9" type="primary">RvY_08625-1</name>
    <name evidence="9" type="synonym">RvY_08625.1</name>
    <name evidence="9" type="ORF">RvY_08625</name>
</gene>
<dbReference type="OrthoDB" id="2193595at2759"/>
<proteinExistence type="predicted"/>
<dbReference type="Gene3D" id="2.30.30.490">
    <property type="match status" value="1"/>
</dbReference>
<dbReference type="InterPro" id="IPR040138">
    <property type="entry name" value="MIER/MTA"/>
</dbReference>
<dbReference type="PROSITE" id="PS51156">
    <property type="entry name" value="ELM2"/>
    <property type="match status" value="1"/>
</dbReference>
<evidence type="ECO:0000259" key="7">
    <source>
        <dbReference type="PROSITE" id="PS51038"/>
    </source>
</evidence>
<keyword evidence="4" id="KW-0238">DNA-binding</keyword>
<dbReference type="GO" id="GO:0042826">
    <property type="term" value="F:histone deacetylase binding"/>
    <property type="evidence" value="ECO:0007669"/>
    <property type="project" value="TreeGrafter"/>
</dbReference>
<feature type="domain" description="BAH" evidence="7">
    <location>
        <begin position="58"/>
        <end position="217"/>
    </location>
</feature>
<organism evidence="9 10">
    <name type="scientific">Ramazzottius varieornatus</name>
    <name type="common">Water bear</name>
    <name type="synonym">Tardigrade</name>
    <dbReference type="NCBI Taxonomy" id="947166"/>
    <lineage>
        <taxon>Eukaryota</taxon>
        <taxon>Metazoa</taxon>
        <taxon>Ecdysozoa</taxon>
        <taxon>Tardigrada</taxon>
        <taxon>Eutardigrada</taxon>
        <taxon>Parachela</taxon>
        <taxon>Hypsibioidea</taxon>
        <taxon>Ramazzottiidae</taxon>
        <taxon>Ramazzottius</taxon>
    </lineage>
</organism>
<dbReference type="InterPro" id="IPR000949">
    <property type="entry name" value="ELM2_dom"/>
</dbReference>
<dbReference type="GO" id="GO:0000122">
    <property type="term" value="P:negative regulation of transcription by RNA polymerase II"/>
    <property type="evidence" value="ECO:0007669"/>
    <property type="project" value="TreeGrafter"/>
</dbReference>
<dbReference type="AlphaFoldDB" id="A0A1D1V6K0"/>
<feature type="region of interest" description="Disordered" evidence="6">
    <location>
        <begin position="1"/>
        <end position="54"/>
    </location>
</feature>
<evidence type="ECO:0000256" key="1">
    <source>
        <dbReference type="ARBA" id="ARBA00022723"/>
    </source>
</evidence>
<dbReference type="FunFam" id="1.10.10.60:FF:000012">
    <property type="entry name" value="Metastasis-associated 1 family, member 3"/>
    <property type="match status" value="1"/>
</dbReference>
<comment type="caution">
    <text evidence="9">The sequence shown here is derived from an EMBL/GenBank/DDBJ whole genome shotgun (WGS) entry which is preliminary data.</text>
</comment>
<dbReference type="Gene3D" id="4.10.1240.50">
    <property type="match status" value="1"/>
</dbReference>
<feature type="compositionally biased region" description="Basic and acidic residues" evidence="6">
    <location>
        <begin position="1"/>
        <end position="27"/>
    </location>
</feature>
<dbReference type="PANTHER" id="PTHR10865">
    <property type="entry name" value="METASTASIS-ASSOCIATED PROTEIN AND MESODERM INDUCTION EARLY RESPONSE PROTEIN"/>
    <property type="match status" value="1"/>
</dbReference>
<feature type="region of interest" description="Disordered" evidence="6">
    <location>
        <begin position="496"/>
        <end position="550"/>
    </location>
</feature>
<dbReference type="GO" id="GO:0003682">
    <property type="term" value="F:chromatin binding"/>
    <property type="evidence" value="ECO:0007669"/>
    <property type="project" value="InterPro"/>
</dbReference>
<keyword evidence="5" id="KW-0539">Nucleus</keyword>
<evidence type="ECO:0000313" key="9">
    <source>
        <dbReference type="EMBL" id="GAU97304.1"/>
    </source>
</evidence>
<accession>A0A1D1V6K0</accession>
<keyword evidence="2" id="KW-0863">Zinc-finger</keyword>
<dbReference type="Proteomes" id="UP000186922">
    <property type="component" value="Unassembled WGS sequence"/>
</dbReference>
<keyword evidence="1" id="KW-0479">Metal-binding</keyword>
<dbReference type="GO" id="GO:0016581">
    <property type="term" value="C:NuRD complex"/>
    <property type="evidence" value="ECO:0007669"/>
    <property type="project" value="TreeGrafter"/>
</dbReference>
<dbReference type="GO" id="GO:0003677">
    <property type="term" value="F:DNA binding"/>
    <property type="evidence" value="ECO:0007669"/>
    <property type="project" value="UniProtKB-KW"/>
</dbReference>
<dbReference type="PROSITE" id="PS51038">
    <property type="entry name" value="BAH"/>
    <property type="match status" value="1"/>
</dbReference>
<dbReference type="GO" id="GO:0003714">
    <property type="term" value="F:transcription corepressor activity"/>
    <property type="evidence" value="ECO:0007669"/>
    <property type="project" value="TreeGrafter"/>
</dbReference>
<evidence type="ECO:0000256" key="4">
    <source>
        <dbReference type="ARBA" id="ARBA00023125"/>
    </source>
</evidence>
<dbReference type="Gene3D" id="1.10.10.60">
    <property type="entry name" value="Homeodomain-like"/>
    <property type="match status" value="1"/>
</dbReference>
<evidence type="ECO:0000256" key="6">
    <source>
        <dbReference type="SAM" id="MobiDB-lite"/>
    </source>
</evidence>
<dbReference type="PANTHER" id="PTHR10865:SF29">
    <property type="entry name" value="METASTASIS ASSOCIATED 1-LIKE, ISOFORM D"/>
    <property type="match status" value="1"/>
</dbReference>
<sequence>MGNAVDREEAATLDHSENGVLDDREAVETSESSSFSAPDLPNDDSESIDSQPPLAPSEVFVGGDYCYFETATSGPFQIRRIDEFVKNTVTGAVDAKVFVYSRKSDLPGSAQKLLSGFVDGDDVVPEEACRDDGDAPLEVDAKEDLWNEHAVLSRELFLNKDRSGPKTETLPSSLIRGRCYVIHHVEGISLDVYTRDEDTFFHRSTWYQASGSSQGEVITENEKHIRYDSKNTYQAVFPELLTESSKVAYDTSQEDKSDLVWVPGRLPEEDVTNFGQLAVAVGLMARSADDISSSQSSYTMARVAGRDATQTFAYDIIHRNGYDLQEAVSELVQNGLSTKRNILESFDENDMTFFQAGLHDSVRDLKKIYQEWLPWKPFGDILSFYYHFKSSSYYRHFRQAKEKKNAAQNLIKSVSILLYEEDTSIDFIEQEPREPNCYSCFARLDKWHRWTGLYSKCQHPVCPFCWHAWKRYGCLQRPWRRPVGYRRRMLVATPPVSHRNSNSNDFSCLSPRAGGSSSRFRLTNRSLNSSTTSSPSEPSRPGRLDPKKGKAREFQFCSDNDWKLVRRVASEALYSPYTVAKFPMQAPASMDQAKEYTQMRPGFVVSHYKELSGGQGKSGKRKLNTDLISKIAKCRRK</sequence>
<evidence type="ECO:0000256" key="3">
    <source>
        <dbReference type="ARBA" id="ARBA00022833"/>
    </source>
</evidence>
<feature type="compositionally biased region" description="Basic and acidic residues" evidence="6">
    <location>
        <begin position="540"/>
        <end position="550"/>
    </location>
</feature>
<dbReference type="STRING" id="947166.A0A1D1V6K0"/>
<evidence type="ECO:0000256" key="5">
    <source>
        <dbReference type="ARBA" id="ARBA00023242"/>
    </source>
</evidence>
<keyword evidence="3" id="KW-0862">Zinc</keyword>
<name>A0A1D1V6K0_RAMVA</name>
<keyword evidence="10" id="KW-1185">Reference proteome</keyword>
<dbReference type="Pfam" id="PF01448">
    <property type="entry name" value="ELM2"/>
    <property type="match status" value="1"/>
</dbReference>
<feature type="domain" description="ELM2" evidence="8">
    <location>
        <begin position="223"/>
        <end position="335"/>
    </location>
</feature>
<reference evidence="9 10" key="1">
    <citation type="journal article" date="2016" name="Nat. Commun.">
        <title>Extremotolerant tardigrade genome and improved radiotolerance of human cultured cells by tardigrade-unique protein.</title>
        <authorList>
            <person name="Hashimoto T."/>
            <person name="Horikawa D.D."/>
            <person name="Saito Y."/>
            <person name="Kuwahara H."/>
            <person name="Kozuka-Hata H."/>
            <person name="Shin-I T."/>
            <person name="Minakuchi Y."/>
            <person name="Ohishi K."/>
            <person name="Motoyama A."/>
            <person name="Aizu T."/>
            <person name="Enomoto A."/>
            <person name="Kondo K."/>
            <person name="Tanaka S."/>
            <person name="Hara Y."/>
            <person name="Koshikawa S."/>
            <person name="Sagara H."/>
            <person name="Miura T."/>
            <person name="Yokobori S."/>
            <person name="Miyagawa K."/>
            <person name="Suzuki Y."/>
            <person name="Kubo T."/>
            <person name="Oyama M."/>
            <person name="Kohara Y."/>
            <person name="Fujiyama A."/>
            <person name="Arakawa K."/>
            <person name="Katayama T."/>
            <person name="Toyoda A."/>
            <person name="Kunieda T."/>
        </authorList>
    </citation>
    <scope>NUCLEOTIDE SEQUENCE [LARGE SCALE GENOMIC DNA]</scope>
    <source>
        <strain evidence="9 10">YOKOZUNA-1</strain>
    </source>
</reference>